<proteinExistence type="predicted"/>
<dbReference type="Proteomes" id="UP000077266">
    <property type="component" value="Unassembled WGS sequence"/>
</dbReference>
<evidence type="ECO:0000313" key="1">
    <source>
        <dbReference type="EMBL" id="KZV90758.1"/>
    </source>
</evidence>
<reference evidence="1 2" key="1">
    <citation type="journal article" date="2016" name="Mol. Biol. Evol.">
        <title>Comparative Genomics of Early-Diverging Mushroom-Forming Fungi Provides Insights into the Origins of Lignocellulose Decay Capabilities.</title>
        <authorList>
            <person name="Nagy L.G."/>
            <person name="Riley R."/>
            <person name="Tritt A."/>
            <person name="Adam C."/>
            <person name="Daum C."/>
            <person name="Floudas D."/>
            <person name="Sun H."/>
            <person name="Yadav J.S."/>
            <person name="Pangilinan J."/>
            <person name="Larsson K.H."/>
            <person name="Matsuura K."/>
            <person name="Barry K."/>
            <person name="Labutti K."/>
            <person name="Kuo R."/>
            <person name="Ohm R.A."/>
            <person name="Bhattacharya S.S."/>
            <person name="Shirouzu T."/>
            <person name="Yoshinaga Y."/>
            <person name="Martin F.M."/>
            <person name="Grigoriev I.V."/>
            <person name="Hibbett D.S."/>
        </authorList>
    </citation>
    <scope>NUCLEOTIDE SEQUENCE [LARGE SCALE GENOMIC DNA]</scope>
    <source>
        <strain evidence="1 2">HHB12029</strain>
    </source>
</reference>
<protein>
    <recommendedName>
        <fullName evidence="3">F-box domain-containing protein</fullName>
    </recommendedName>
</protein>
<dbReference type="EMBL" id="KV426041">
    <property type="protein sequence ID" value="KZV90758.1"/>
    <property type="molecule type" value="Genomic_DNA"/>
</dbReference>
<gene>
    <name evidence="1" type="ORF">EXIGLDRAFT_720075</name>
</gene>
<dbReference type="InParanoid" id="A0A165GN00"/>
<name>A0A165GN00_EXIGL</name>
<organism evidence="1 2">
    <name type="scientific">Exidia glandulosa HHB12029</name>
    <dbReference type="NCBI Taxonomy" id="1314781"/>
    <lineage>
        <taxon>Eukaryota</taxon>
        <taxon>Fungi</taxon>
        <taxon>Dikarya</taxon>
        <taxon>Basidiomycota</taxon>
        <taxon>Agaricomycotina</taxon>
        <taxon>Agaricomycetes</taxon>
        <taxon>Auriculariales</taxon>
        <taxon>Exidiaceae</taxon>
        <taxon>Exidia</taxon>
    </lineage>
</organism>
<evidence type="ECO:0000313" key="2">
    <source>
        <dbReference type="Proteomes" id="UP000077266"/>
    </source>
</evidence>
<keyword evidence="2" id="KW-1185">Reference proteome</keyword>
<sequence length="380" mass="43200">MRRLHLEAEWFEALSDGRNLSCSLAPFELVLLRTIISDFTVLPATLTRFAYGDPSCSHVAHLTLLELEIILRTCPALKSLWLSVSMDLPPSGDDIDISPHPQLQLEELSLGWTDATITQHLLDSLSVQSMRYVDVGDCETDPVHGVLQGFEGHTMSIFPSTSIINGGNRDEPCNLRRIRSVREADFMLVREYETLWSHLVSLTIYNDGDEGYWNLTRPPPHMPCLQFLRMLYDPSSSWELSEWIEILEPWGRRSYDYDDDDGGWQCPSLHTVEFAPAAYRDGRSYDYDDAGSSHYIVKFAPAVASQGPNIITIRPRHILEFVTRELSSANVSRVIFKGDGIRLEPDEELELPFSLSYDPCDRTIHAVDRYGFLPFNGFHS</sequence>
<dbReference type="AlphaFoldDB" id="A0A165GN00"/>
<evidence type="ECO:0008006" key="3">
    <source>
        <dbReference type="Google" id="ProtNLM"/>
    </source>
</evidence>
<accession>A0A165GN00</accession>